<dbReference type="Pfam" id="PF05598">
    <property type="entry name" value="DUF772"/>
    <property type="match status" value="1"/>
</dbReference>
<gene>
    <name evidence="2" type="ORF">AD945_01640</name>
</gene>
<accession>A0A149TMY2</accession>
<comment type="caution">
    <text evidence="2">The sequence shown here is derived from an EMBL/GenBank/DDBJ whole genome shotgun (WGS) entry which is preliminary data.</text>
</comment>
<evidence type="ECO:0000259" key="1">
    <source>
        <dbReference type="Pfam" id="PF05598"/>
    </source>
</evidence>
<name>A0A149TMY2_9PROT</name>
<dbReference type="AlphaFoldDB" id="A0A149TMY2"/>
<evidence type="ECO:0000313" key="2">
    <source>
        <dbReference type="EMBL" id="KXV50619.1"/>
    </source>
</evidence>
<sequence>MKQAGFFDVEERLARLSGLGDQLEAFSRTVDFEVFRPDLGQALAYSDGSKGGRPPFDPVLMFKILVIQTLNNLSDERTEYLINDRLSFMRFLGLGLSDRVPERWTPFFRQGRKLS</sequence>
<protein>
    <submittedName>
        <fullName evidence="2">Transposase</fullName>
    </submittedName>
</protein>
<feature type="domain" description="Transposase InsH N-terminal" evidence="1">
    <location>
        <begin position="16"/>
        <end position="103"/>
    </location>
</feature>
<reference evidence="2 3" key="1">
    <citation type="submission" date="2015-06" db="EMBL/GenBank/DDBJ databases">
        <title>Improved classification and identification of acetic acid bacteria using matrix-assisted laser desorption/ionization time-of-flight mass spectrometry; Gluconobacter nephelii and Gluconobacter uchimurae are later heterotypic synonyms of Gluconobacter japonicus and Gluconobacter oxydans, respectively.</title>
        <authorList>
            <person name="Li L."/>
            <person name="Cleenwerck I."/>
            <person name="De Vuyst L."/>
            <person name="Vandamme P."/>
        </authorList>
    </citation>
    <scope>NUCLEOTIDE SEQUENCE [LARGE SCALE GENOMIC DNA]</scope>
    <source>
        <strain evidence="2 3">LMG 1768</strain>
    </source>
</reference>
<dbReference type="EMBL" id="LHZR01000074">
    <property type="protein sequence ID" value="KXV50619.1"/>
    <property type="molecule type" value="Genomic_DNA"/>
</dbReference>
<evidence type="ECO:0000313" key="3">
    <source>
        <dbReference type="Proteomes" id="UP000075636"/>
    </source>
</evidence>
<proteinExistence type="predicted"/>
<dbReference type="Proteomes" id="UP000075636">
    <property type="component" value="Unassembled WGS sequence"/>
</dbReference>
<organism evidence="2 3">
    <name type="scientific">Gluconobacter albidus</name>
    <dbReference type="NCBI Taxonomy" id="318683"/>
    <lineage>
        <taxon>Bacteria</taxon>
        <taxon>Pseudomonadati</taxon>
        <taxon>Pseudomonadota</taxon>
        <taxon>Alphaproteobacteria</taxon>
        <taxon>Acetobacterales</taxon>
        <taxon>Acetobacteraceae</taxon>
        <taxon>Gluconobacter</taxon>
    </lineage>
</organism>
<dbReference type="InterPro" id="IPR008490">
    <property type="entry name" value="Transposase_InsH_N"/>
</dbReference>
<dbReference type="PATRIC" id="fig|318683.6.peg.3568"/>